<name>A0A0A9ASJ2_ARUDO</name>
<dbReference type="EMBL" id="GBRH01243196">
    <property type="protein sequence ID" value="JAD54699.1"/>
    <property type="molecule type" value="Transcribed_RNA"/>
</dbReference>
<evidence type="ECO:0000313" key="1">
    <source>
        <dbReference type="EMBL" id="JAD54699.1"/>
    </source>
</evidence>
<dbReference type="AlphaFoldDB" id="A0A0A9ASJ2"/>
<proteinExistence type="predicted"/>
<organism evidence="1">
    <name type="scientific">Arundo donax</name>
    <name type="common">Giant reed</name>
    <name type="synonym">Donax arundinaceus</name>
    <dbReference type="NCBI Taxonomy" id="35708"/>
    <lineage>
        <taxon>Eukaryota</taxon>
        <taxon>Viridiplantae</taxon>
        <taxon>Streptophyta</taxon>
        <taxon>Embryophyta</taxon>
        <taxon>Tracheophyta</taxon>
        <taxon>Spermatophyta</taxon>
        <taxon>Magnoliopsida</taxon>
        <taxon>Liliopsida</taxon>
        <taxon>Poales</taxon>
        <taxon>Poaceae</taxon>
        <taxon>PACMAD clade</taxon>
        <taxon>Arundinoideae</taxon>
        <taxon>Arundineae</taxon>
        <taxon>Arundo</taxon>
    </lineage>
</organism>
<sequence length="50" mass="5693">MRNYVEIIAVPSISYSYMLNLASVVALRVPCFSFASNFSFFRINGKSFSF</sequence>
<protein>
    <submittedName>
        <fullName evidence="1">Uncharacterized protein</fullName>
    </submittedName>
</protein>
<reference evidence="1" key="1">
    <citation type="submission" date="2014-09" db="EMBL/GenBank/DDBJ databases">
        <authorList>
            <person name="Magalhaes I.L.F."/>
            <person name="Oliveira U."/>
            <person name="Santos F.R."/>
            <person name="Vidigal T.H.D.A."/>
            <person name="Brescovit A.D."/>
            <person name="Santos A.J."/>
        </authorList>
    </citation>
    <scope>NUCLEOTIDE SEQUENCE</scope>
    <source>
        <tissue evidence="1">Shoot tissue taken approximately 20 cm above the soil surface</tissue>
    </source>
</reference>
<reference evidence="1" key="2">
    <citation type="journal article" date="2015" name="Data Brief">
        <title>Shoot transcriptome of the giant reed, Arundo donax.</title>
        <authorList>
            <person name="Barrero R.A."/>
            <person name="Guerrero F.D."/>
            <person name="Moolhuijzen P."/>
            <person name="Goolsby J.A."/>
            <person name="Tidwell J."/>
            <person name="Bellgard S.E."/>
            <person name="Bellgard M.I."/>
        </authorList>
    </citation>
    <scope>NUCLEOTIDE SEQUENCE</scope>
    <source>
        <tissue evidence="1">Shoot tissue taken approximately 20 cm above the soil surface</tissue>
    </source>
</reference>
<accession>A0A0A9ASJ2</accession>